<feature type="domain" description="Transposase DDE" evidence="1">
    <location>
        <begin position="29"/>
        <end position="147"/>
    </location>
</feature>
<evidence type="ECO:0000259" key="1">
    <source>
        <dbReference type="Pfam" id="PF13751"/>
    </source>
</evidence>
<proteinExistence type="predicted"/>
<organism evidence="2 3">
    <name type="scientific">Zoogloea ramigera</name>
    <dbReference type="NCBI Taxonomy" id="350"/>
    <lineage>
        <taxon>Bacteria</taxon>
        <taxon>Pseudomonadati</taxon>
        <taxon>Pseudomonadota</taxon>
        <taxon>Betaproteobacteria</taxon>
        <taxon>Rhodocyclales</taxon>
        <taxon>Zoogloeaceae</taxon>
        <taxon>Zoogloea</taxon>
    </lineage>
</organism>
<dbReference type="Proteomes" id="UP000318422">
    <property type="component" value="Unassembled WGS sequence"/>
</dbReference>
<keyword evidence="3" id="KW-1185">Reference proteome</keyword>
<reference evidence="2 3" key="1">
    <citation type="submission" date="2019-06" db="EMBL/GenBank/DDBJ databases">
        <title>Whole genome shotgun sequence of Zoogloea ramigera NBRC 15342.</title>
        <authorList>
            <person name="Hosoyama A."/>
            <person name="Uohara A."/>
            <person name="Ohji S."/>
            <person name="Ichikawa N."/>
        </authorList>
    </citation>
    <scope>NUCLEOTIDE SEQUENCE [LARGE SCALE GENOMIC DNA]</scope>
    <source>
        <strain evidence="2 3">NBRC 15342</strain>
    </source>
</reference>
<dbReference type="InterPro" id="IPR025668">
    <property type="entry name" value="Tnp_DDE_dom"/>
</dbReference>
<dbReference type="PANTHER" id="PTHR33408">
    <property type="entry name" value="TRANSPOSASE"/>
    <property type="match status" value="1"/>
</dbReference>
<dbReference type="AlphaFoldDB" id="A0A4Y4CWQ3"/>
<gene>
    <name evidence="2" type="ORF">ZRA01_34210</name>
</gene>
<accession>A0A4Y4CWQ3</accession>
<evidence type="ECO:0000313" key="2">
    <source>
        <dbReference type="EMBL" id="GEC97348.1"/>
    </source>
</evidence>
<dbReference type="Pfam" id="PF13751">
    <property type="entry name" value="DDE_Tnp_1_6"/>
    <property type="match status" value="1"/>
</dbReference>
<name>A0A4Y4CWQ3_ZOORA</name>
<protein>
    <recommendedName>
        <fullName evidence="1">Transposase DDE domain-containing protein</fullName>
    </recommendedName>
</protein>
<sequence length="268" mass="30477">MGYRRPSHREEYFHKREYAYDPQTDGYRCPAGQIIVYHGTNRTGYREYASDPGQCRQCPQRARCTQSRNHQKLITRHLWQRFKEQIDAHRLTDLGKRLYALRKETVERSFADAKELHGHRYARFRGLAKVQAQCLLSATCQSMKKMVLLLARRAAALLSLKFQLAGTLTGVLRRQHIPNARHGLSPLSGAASRLRALQKHEPPEKPGIRQQSDFEEAFLFSLACLGTLLRCGVVCLAGAAQPFEVSGISSGSGIEKKIRIRRRGAYTN</sequence>
<dbReference type="EMBL" id="BJNV01000078">
    <property type="protein sequence ID" value="GEC97348.1"/>
    <property type="molecule type" value="Genomic_DNA"/>
</dbReference>
<evidence type="ECO:0000313" key="3">
    <source>
        <dbReference type="Proteomes" id="UP000318422"/>
    </source>
</evidence>
<comment type="caution">
    <text evidence="2">The sequence shown here is derived from an EMBL/GenBank/DDBJ whole genome shotgun (WGS) entry which is preliminary data.</text>
</comment>